<proteinExistence type="predicted"/>
<dbReference type="AlphaFoldDB" id="A0A0F9P190"/>
<accession>A0A0F9P190</accession>
<reference evidence="1" key="1">
    <citation type="journal article" date="2015" name="Nature">
        <title>Complex archaea that bridge the gap between prokaryotes and eukaryotes.</title>
        <authorList>
            <person name="Spang A."/>
            <person name="Saw J.H."/>
            <person name="Jorgensen S.L."/>
            <person name="Zaremba-Niedzwiedzka K."/>
            <person name="Martijn J."/>
            <person name="Lind A.E."/>
            <person name="van Eijk R."/>
            <person name="Schleper C."/>
            <person name="Guy L."/>
            <person name="Ettema T.J."/>
        </authorList>
    </citation>
    <scope>NUCLEOTIDE SEQUENCE</scope>
</reference>
<sequence length="1001" mass="107341">MPAKISNIPLKLGLIDTKGQNTAPVVTRISDALVVNPDNVMVRKRGSSTNLVTHSADLTDGSWVETGGGTVNDATHFTFAAQNDVLDVDITTTENKTYIFSFKARAVTGNTSLKFYHNASATGNTSALTLTATLTRYSVAVLGKAGGGTVEFGIQDVNAAGFGQIEFTEIQVEESGNPLTELEDETGYGDYRISLADGQSWFGGDNLAADLFDAGAGVFTAGTYSWTANGANTIANVANELQITYVDSSSGAYNNLRDSADLSSDLTIGQLYQYSFDAYINTGSADVVVDLTSGTDSTVTVTNTTKQSFVLYFIASHATNDQIRLGGGFGAGEIITLDNLVLKAVTSPADFADTANLLKLTDGGGAASYAYMGELATGQAVGSELMTTEEDRIFTAGTSSWADGPGGNAMAAFDKTGDLSLTANATGDYAVITFTNIGSTLTAYKAYVLKYDYTETQAGFEFQLVGAATQTLGDAVAGNQKEIYFFANEAFATTDELRIVAKTAANAQGDFDNFSIKEVTEANINSIHLYTDQSLATEGFAIIEDGFVDSLTTWEIYDNVLEDTQPRTYTATSGATATIPAEAGFNDKGLVNIGPVTNWLLQSNAFDQAAWTNIGTVRTQDETDIAGDANTAWTIEDDNAGALEYIFQNMSKLTTDTSVYTYSIFIKKDSTTSRFPEFVIYFLGVSAKVYSIQINTSNGAINERFDTAGNTSYVIEDYNTWWKVSLSASDNGSNDAMEVFVFPARGLTLGGNNNAAIGSIIICHAMLTKTPYALPFHIPTTTVPVTTTAQTVNWTMSTAFKGLFDDTVDGTESEFTTIFTWTPYYDAADGSGTTAILSIADSVTSLLYITHSSTFIITDGTNTASVTFPWTNGTSYYVINRGSKLGDDLQVSVINAGILTNGVATAYDDKLTLGTDLIIGKSNNLPFAIKDIQVFNGWMTDSELREYFNIGIYMAITTIKRWIGLSTDTKPTSAPVGSKFFEYDTRKTFINYDGTNWIREI</sequence>
<evidence type="ECO:0000313" key="1">
    <source>
        <dbReference type="EMBL" id="KKN18172.1"/>
    </source>
</evidence>
<organism evidence="1">
    <name type="scientific">marine sediment metagenome</name>
    <dbReference type="NCBI Taxonomy" id="412755"/>
    <lineage>
        <taxon>unclassified sequences</taxon>
        <taxon>metagenomes</taxon>
        <taxon>ecological metagenomes</taxon>
    </lineage>
</organism>
<dbReference type="EMBL" id="LAZR01003451">
    <property type="protein sequence ID" value="KKN18172.1"/>
    <property type="molecule type" value="Genomic_DNA"/>
</dbReference>
<comment type="caution">
    <text evidence="1">The sequence shown here is derived from an EMBL/GenBank/DDBJ whole genome shotgun (WGS) entry which is preliminary data.</text>
</comment>
<name>A0A0F9P190_9ZZZZ</name>
<gene>
    <name evidence="1" type="ORF">LCGC14_0958380</name>
</gene>
<protein>
    <submittedName>
        <fullName evidence="1">Uncharacterized protein</fullName>
    </submittedName>
</protein>